<dbReference type="SUPFAM" id="SSF48452">
    <property type="entry name" value="TPR-like"/>
    <property type="match status" value="3"/>
</dbReference>
<gene>
    <name evidence="3" type="ORF">RDWZM_006126</name>
</gene>
<comment type="caution">
    <text evidence="3">The sequence shown here is derived from an EMBL/GenBank/DDBJ whole genome shotgun (WGS) entry which is preliminary data.</text>
</comment>
<dbReference type="Pfam" id="PF13181">
    <property type="entry name" value="TPR_8"/>
    <property type="match status" value="1"/>
</dbReference>
<keyword evidence="4" id="KW-1185">Reference proteome</keyword>
<evidence type="ECO:0000313" key="4">
    <source>
        <dbReference type="Proteomes" id="UP001142055"/>
    </source>
</evidence>
<accession>A0A9Q0RN08</accession>
<dbReference type="PANTHER" id="PTHR44117:SF1">
    <property type="entry name" value="INTRAFLAGELLAR TRANSPORT PROTEIN 88 HOMOLOG"/>
    <property type="match status" value="1"/>
</dbReference>
<dbReference type="PANTHER" id="PTHR44117">
    <property type="entry name" value="INTRAFLAGELLAR TRANSPORT PROTEIN 88 HOMOLOG"/>
    <property type="match status" value="1"/>
</dbReference>
<proteinExistence type="predicted"/>
<organism evidence="3 4">
    <name type="scientific">Blomia tropicalis</name>
    <name type="common">Mite</name>
    <dbReference type="NCBI Taxonomy" id="40697"/>
    <lineage>
        <taxon>Eukaryota</taxon>
        <taxon>Metazoa</taxon>
        <taxon>Ecdysozoa</taxon>
        <taxon>Arthropoda</taxon>
        <taxon>Chelicerata</taxon>
        <taxon>Arachnida</taxon>
        <taxon>Acari</taxon>
        <taxon>Acariformes</taxon>
        <taxon>Sarcoptiformes</taxon>
        <taxon>Astigmata</taxon>
        <taxon>Glycyphagoidea</taxon>
        <taxon>Echimyopodidae</taxon>
        <taxon>Blomia</taxon>
    </lineage>
</organism>
<evidence type="ECO:0000256" key="2">
    <source>
        <dbReference type="SAM" id="MobiDB-lite"/>
    </source>
</evidence>
<evidence type="ECO:0000256" key="1">
    <source>
        <dbReference type="PROSITE-ProRule" id="PRU00339"/>
    </source>
</evidence>
<dbReference type="AlphaFoldDB" id="A0A9Q0RN08"/>
<dbReference type="GO" id="GO:0019894">
    <property type="term" value="F:kinesin binding"/>
    <property type="evidence" value="ECO:0007669"/>
    <property type="project" value="TreeGrafter"/>
</dbReference>
<protein>
    <recommendedName>
        <fullName evidence="5">Intraflagellar transport protein 88-like protein</fullName>
    </recommendedName>
</protein>
<dbReference type="Proteomes" id="UP001142055">
    <property type="component" value="Chromosome 2"/>
</dbReference>
<dbReference type="Pfam" id="PF13174">
    <property type="entry name" value="TPR_6"/>
    <property type="match status" value="1"/>
</dbReference>
<evidence type="ECO:0008006" key="5">
    <source>
        <dbReference type="Google" id="ProtNLM"/>
    </source>
</evidence>
<dbReference type="EMBL" id="JAPWDV010000002">
    <property type="protein sequence ID" value="KAJ6220314.1"/>
    <property type="molecule type" value="Genomic_DNA"/>
</dbReference>
<dbReference type="InterPro" id="IPR011990">
    <property type="entry name" value="TPR-like_helical_dom_sf"/>
</dbReference>
<dbReference type="OMA" id="WQLMIAA"/>
<dbReference type="InterPro" id="IPR019734">
    <property type="entry name" value="TPR_rpt"/>
</dbReference>
<dbReference type="Pfam" id="PF13432">
    <property type="entry name" value="TPR_16"/>
    <property type="match status" value="2"/>
</dbReference>
<dbReference type="SMART" id="SM00028">
    <property type="entry name" value="TPR"/>
    <property type="match status" value="10"/>
</dbReference>
<feature type="repeat" description="TPR" evidence="1">
    <location>
        <begin position="255"/>
        <end position="288"/>
    </location>
</feature>
<feature type="compositionally biased region" description="Low complexity" evidence="2">
    <location>
        <begin position="994"/>
        <end position="1027"/>
    </location>
</feature>
<dbReference type="GO" id="GO:0097730">
    <property type="term" value="C:non-motile cilium"/>
    <property type="evidence" value="ECO:0007669"/>
    <property type="project" value="TreeGrafter"/>
</dbReference>
<feature type="compositionally biased region" description="Low complexity" evidence="2">
    <location>
        <begin position="966"/>
        <end position="985"/>
    </location>
</feature>
<dbReference type="GO" id="GO:0005814">
    <property type="term" value="C:centriole"/>
    <property type="evidence" value="ECO:0007669"/>
    <property type="project" value="TreeGrafter"/>
</dbReference>
<feature type="region of interest" description="Disordered" evidence="2">
    <location>
        <begin position="1064"/>
        <end position="1103"/>
    </location>
</feature>
<reference evidence="3" key="1">
    <citation type="submission" date="2022-12" db="EMBL/GenBank/DDBJ databases">
        <title>Genome assemblies of Blomia tropicalis.</title>
        <authorList>
            <person name="Cui Y."/>
        </authorList>
    </citation>
    <scope>NUCLEOTIDE SEQUENCE</scope>
    <source>
        <tissue evidence="3">Adult mites</tissue>
    </source>
</reference>
<feature type="compositionally biased region" description="Polar residues" evidence="2">
    <location>
        <begin position="1028"/>
        <end position="1044"/>
    </location>
</feature>
<dbReference type="Gene3D" id="1.25.40.10">
    <property type="entry name" value="Tetratricopeptide repeat domain"/>
    <property type="match status" value="2"/>
</dbReference>
<feature type="compositionally biased region" description="Polar residues" evidence="2">
    <location>
        <begin position="1064"/>
        <end position="1075"/>
    </location>
</feature>
<dbReference type="PROSITE" id="PS50005">
    <property type="entry name" value="TPR"/>
    <property type="match status" value="3"/>
</dbReference>
<dbReference type="GO" id="GO:1905515">
    <property type="term" value="P:non-motile cilium assembly"/>
    <property type="evidence" value="ECO:0007669"/>
    <property type="project" value="TreeGrafter"/>
</dbReference>
<sequence length="1118" mass="123806">MLSERVILVNSDDDESEDELYKGYNDFNPALDTRNIQEDDIIKEALKTSYGRTGGGGGSKHRTTISTAGVAFNRTTALKSRRTGGDRSVGGTHTETAGSFGTNRPMTAVRGAGYTSHGSNGTVGGVFDPLGIANGAMQTSTKSSGFHLQDENTPEHKIKMLEQQINRLLEESVNAADRKDYSMALDLAKDCVAKERSLNRMKEQSGLMEQFGSNSDLTFAAIFNLAEQYCNSKIWPEAINTYQSILKNRTFTNTGRLRMNIGEIYFRQGQYPKAIKFFRMALDQVPNTQTELRLKLMQNIGLSFVRLTHFADAIASFEYIASERGDLDAQTAFHLIVCYYAMGDSEKMKYYFGKLLQCKVEDQFEERYGHHEILTNGGNIFASADPGGTTGSVGGHHSPLVGMDRSTPSGEMTLTGRSSSPTLLIRDEHDHHSNLLIEAIRNDRLRQYEKEKIQQVEWCVLTAAKLIAPYIEQTATIANGSMINNMIGLNGENETNITNSGNIGAGYDWCLDQIRRMAHAAVANGLTNGNGRQSISGSTFPGGQSYALNYSNLADELELYKAVKHLRLREFDQAIGTLKTFERKDKLTSTISSSARISDLTGHIPLRSVASASASFSIGQPTQGGLPVTTPIVSSSSITPTHGTRFMSVSTSTTGNSRVAATAATNLSFLYLLQQELDIAARYADEAIGADRYCTGAMLNRGNVYFHKSDYQRAIELYREVINSNPNCLEAYYNLALAERRLNNHDKALESLFRLRTITKMPSNHQSILNQKISNTVEVNLLFQIGSIYETMGNLDQATDFYQQVLNIVPTDTSLLVKMADIATDNNDRKQALAYLMESYRYLPSHIPTIERLAAYYIEVKMYEKAIKYLEQLSNIQPGQIKWQLMIAASYRRAGNYQQAFSMYQTIHGRFPENADCLKFLIRICAELENEDRNNSFGTGKSYAQLSEQYSETLKRLEKNREIREQQAIQQQQSSSRSTSRASATPIRNSSREGSAATSISSGGSSSGYITSATTKTPTKSNTNSPSMGSDSRNANARSPISNGLNRESISAIVDQVVEQLDNTTLNERPTTSWNRRSKNMARPGSRMVNGNDQSNALNGDLDDDLLLDANLDDILPD</sequence>
<name>A0A9Q0RN08_BLOTA</name>
<feature type="region of interest" description="Disordered" evidence="2">
    <location>
        <begin position="79"/>
        <end position="105"/>
    </location>
</feature>
<feature type="repeat" description="TPR" evidence="1">
    <location>
        <begin position="779"/>
        <end position="812"/>
    </location>
</feature>
<feature type="repeat" description="TPR" evidence="1">
    <location>
        <begin position="695"/>
        <end position="728"/>
    </location>
</feature>
<dbReference type="GO" id="GO:0097546">
    <property type="term" value="C:ciliary base"/>
    <property type="evidence" value="ECO:0007669"/>
    <property type="project" value="TreeGrafter"/>
</dbReference>
<dbReference type="GO" id="GO:0042073">
    <property type="term" value="P:intraciliary transport"/>
    <property type="evidence" value="ECO:0007669"/>
    <property type="project" value="TreeGrafter"/>
</dbReference>
<dbReference type="GO" id="GO:0036064">
    <property type="term" value="C:ciliary basal body"/>
    <property type="evidence" value="ECO:0007669"/>
    <property type="project" value="TreeGrafter"/>
</dbReference>
<keyword evidence="1" id="KW-0802">TPR repeat</keyword>
<feature type="compositionally biased region" description="Polar residues" evidence="2">
    <location>
        <begin position="91"/>
        <end position="105"/>
    </location>
</feature>
<feature type="region of interest" description="Disordered" evidence="2">
    <location>
        <begin position="964"/>
        <end position="1044"/>
    </location>
</feature>
<evidence type="ECO:0000313" key="3">
    <source>
        <dbReference type="EMBL" id="KAJ6220314.1"/>
    </source>
</evidence>
<dbReference type="PROSITE" id="PS50293">
    <property type="entry name" value="TPR_REGION"/>
    <property type="match status" value="3"/>
</dbReference>